<comment type="caution">
    <text evidence="2">The sequence shown here is derived from an EMBL/GenBank/DDBJ whole genome shotgun (WGS) entry which is preliminary data.</text>
</comment>
<evidence type="ECO:0000313" key="2">
    <source>
        <dbReference type="EMBL" id="MEA0971364.1"/>
    </source>
</evidence>
<keyword evidence="3" id="KW-1185">Reference proteome</keyword>
<keyword evidence="2" id="KW-0966">Cell projection</keyword>
<feature type="region of interest" description="Disordered" evidence="1">
    <location>
        <begin position="1"/>
        <end position="44"/>
    </location>
</feature>
<evidence type="ECO:0000313" key="3">
    <source>
        <dbReference type="Proteomes" id="UP001291687"/>
    </source>
</evidence>
<dbReference type="EMBL" id="JARJFB010000122">
    <property type="protein sequence ID" value="MEA0971364.1"/>
    <property type="molecule type" value="Genomic_DNA"/>
</dbReference>
<protein>
    <submittedName>
        <fullName evidence="2">Flagellar assembly regulator FliX</fullName>
    </submittedName>
</protein>
<accession>A0ABU5NDY2</accession>
<keyword evidence="2" id="KW-0282">Flagellum</keyword>
<dbReference type="RefSeq" id="WP_322777266.1">
    <property type="nucleotide sequence ID" value="NZ_JARJFB010000122.1"/>
</dbReference>
<dbReference type="Proteomes" id="UP001291687">
    <property type="component" value="Unassembled WGS sequence"/>
</dbReference>
<keyword evidence="2" id="KW-0969">Cilium</keyword>
<evidence type="ECO:0000256" key="1">
    <source>
        <dbReference type="SAM" id="MobiDB-lite"/>
    </source>
</evidence>
<proteinExistence type="predicted"/>
<feature type="compositionally biased region" description="Basic and acidic residues" evidence="1">
    <location>
        <begin position="21"/>
        <end position="40"/>
    </location>
</feature>
<sequence length="139" mass="15598">MLSIDPKMQGVSSTNKLGRLSKKEKDVKFNTSKKTQESSHNEASSAVADIGGMLFLQEIDQFTHDKQNLEEFAKKAFKILKDLQLDLLDGKLSSRRLHNLKDTLNSSKFIVNSPGLADLVQQIALRVEVEIAKIEINEE</sequence>
<name>A0ABU5NDY2_9RICK</name>
<dbReference type="Pfam" id="PF10768">
    <property type="entry name" value="FliX"/>
    <property type="match status" value="1"/>
</dbReference>
<dbReference type="InterPro" id="IPR019704">
    <property type="entry name" value="Flagellar_assmbl_FliX_class2"/>
</dbReference>
<gene>
    <name evidence="2" type="ORF">Megvenef_01341</name>
</gene>
<organism evidence="2 3">
    <name type="scientific">Candidatus Megaera venefica</name>
    <dbReference type="NCBI Taxonomy" id="2055910"/>
    <lineage>
        <taxon>Bacteria</taxon>
        <taxon>Pseudomonadati</taxon>
        <taxon>Pseudomonadota</taxon>
        <taxon>Alphaproteobacteria</taxon>
        <taxon>Rickettsiales</taxon>
        <taxon>Rickettsiaceae</taxon>
        <taxon>Candidatus Megaera</taxon>
    </lineage>
</organism>
<reference evidence="2 3" key="1">
    <citation type="submission" date="2023-03" db="EMBL/GenBank/DDBJ databases">
        <title>Host association and intracellularity evolved multiple times independently in the Rickettsiales.</title>
        <authorList>
            <person name="Castelli M."/>
            <person name="Nardi T."/>
            <person name="Gammuto L."/>
            <person name="Bellinzona G."/>
            <person name="Sabaneyeva E."/>
            <person name="Potekhin A."/>
            <person name="Serra V."/>
            <person name="Petroni G."/>
            <person name="Sassera D."/>
        </authorList>
    </citation>
    <scope>NUCLEOTIDE SEQUENCE [LARGE SCALE GENOMIC DNA]</scope>
    <source>
        <strain evidence="2 3">Sr 2-6</strain>
    </source>
</reference>